<proteinExistence type="predicted"/>
<evidence type="ECO:0000313" key="5">
    <source>
        <dbReference type="EMBL" id="COW84586.1"/>
    </source>
</evidence>
<reference evidence="6 7" key="2">
    <citation type="submission" date="2015-03" db="EMBL/GenBank/DDBJ databases">
        <authorList>
            <consortium name="Pathogen Informatics"/>
        </authorList>
    </citation>
    <scope>NUCLEOTIDE SEQUENCE [LARGE SCALE GENOMIC DNA]</scope>
    <source>
        <strain evidence="3 7">G09801536</strain>
        <strain evidence="2 8">H09601792</strain>
        <strain evidence="6">K00500041</strain>
        <strain evidence="5 9">P00601463</strain>
    </source>
</reference>
<evidence type="ECO:0000313" key="7">
    <source>
        <dbReference type="Proteomes" id="UP000045842"/>
    </source>
</evidence>
<sequence>MNTRSTLGCWSTRLTYSSTLRRITSRAESVAKSSDGKIAAHSMSRSRIPIASSKSDLSVKCR</sequence>
<dbReference type="Proteomes" id="UP000038802">
    <property type="component" value="Unassembled WGS sequence"/>
</dbReference>
<evidence type="ECO:0000313" key="8">
    <source>
        <dbReference type="Proteomes" id="UP000046947"/>
    </source>
</evidence>
<protein>
    <submittedName>
        <fullName evidence="4">Uncharacterized protein</fullName>
    </submittedName>
</protein>
<evidence type="ECO:0000313" key="6">
    <source>
        <dbReference type="Proteomes" id="UP000038802"/>
    </source>
</evidence>
<dbReference type="EMBL" id="CSAE01000204">
    <property type="protein sequence ID" value="COV79330.1"/>
    <property type="molecule type" value="Genomic_DNA"/>
</dbReference>
<feature type="region of interest" description="Disordered" evidence="1">
    <location>
        <begin position="31"/>
        <end position="62"/>
    </location>
</feature>
<dbReference type="Proteomes" id="UP000048600">
    <property type="component" value="Unassembled WGS sequence"/>
</dbReference>
<organism evidence="4 6">
    <name type="scientific">Mycobacterium tuberculosis</name>
    <dbReference type="NCBI Taxonomy" id="1773"/>
    <lineage>
        <taxon>Bacteria</taxon>
        <taxon>Bacillati</taxon>
        <taxon>Actinomycetota</taxon>
        <taxon>Actinomycetes</taxon>
        <taxon>Mycobacteriales</taxon>
        <taxon>Mycobacteriaceae</taxon>
        <taxon>Mycobacterium</taxon>
        <taxon>Mycobacterium tuberculosis complex</taxon>
    </lineage>
</organism>
<dbReference type="Proteomes" id="UP000045842">
    <property type="component" value="Unassembled WGS sequence"/>
</dbReference>
<dbReference type="Proteomes" id="UP000046947">
    <property type="component" value="Unassembled WGS sequence"/>
</dbReference>
<name>A0A0U0SJL4_MYCTX</name>
<dbReference type="EMBL" id="CFOH01000395">
    <property type="protein sequence ID" value="CFE54826.1"/>
    <property type="molecule type" value="Genomic_DNA"/>
</dbReference>
<dbReference type="EMBL" id="CSAD01000325">
    <property type="protein sequence ID" value="COV74720.1"/>
    <property type="molecule type" value="Genomic_DNA"/>
</dbReference>
<evidence type="ECO:0000313" key="4">
    <source>
        <dbReference type="EMBL" id="COV79330.1"/>
    </source>
</evidence>
<gene>
    <name evidence="3" type="ORF">ERS007679_02391</name>
    <name evidence="2" type="ORF">ERS007688_02393</name>
    <name evidence="4" type="ORF">ERS007703_02065</name>
    <name evidence="5" type="ORF">ERS007741_03270</name>
</gene>
<accession>A0A0U0SJL4</accession>
<reference evidence="4" key="1">
    <citation type="submission" date="2015-03" db="EMBL/GenBank/DDBJ databases">
        <authorList>
            <person name="Murphy D."/>
        </authorList>
    </citation>
    <scope>NUCLEOTIDE SEQUENCE [LARGE SCALE GENOMIC DNA]</scope>
    <source>
        <strain evidence="4">K00500041</strain>
    </source>
</reference>
<evidence type="ECO:0000256" key="1">
    <source>
        <dbReference type="SAM" id="MobiDB-lite"/>
    </source>
</evidence>
<dbReference type="AlphaFoldDB" id="A0A0U0SJL4"/>
<evidence type="ECO:0000313" key="9">
    <source>
        <dbReference type="Proteomes" id="UP000048600"/>
    </source>
</evidence>
<evidence type="ECO:0000313" key="3">
    <source>
        <dbReference type="EMBL" id="COV74720.1"/>
    </source>
</evidence>
<evidence type="ECO:0000313" key="2">
    <source>
        <dbReference type="EMBL" id="CFE54826.1"/>
    </source>
</evidence>
<dbReference type="EMBL" id="CHKL01000471">
    <property type="protein sequence ID" value="COW84586.1"/>
    <property type="molecule type" value="Genomic_DNA"/>
</dbReference>